<organism evidence="1 2">
    <name type="scientific">Apiotrichum porosum</name>
    <dbReference type="NCBI Taxonomy" id="105984"/>
    <lineage>
        <taxon>Eukaryota</taxon>
        <taxon>Fungi</taxon>
        <taxon>Dikarya</taxon>
        <taxon>Basidiomycota</taxon>
        <taxon>Agaricomycotina</taxon>
        <taxon>Tremellomycetes</taxon>
        <taxon>Trichosporonales</taxon>
        <taxon>Trichosporonaceae</taxon>
        <taxon>Apiotrichum</taxon>
    </lineage>
</organism>
<evidence type="ECO:0000313" key="1">
    <source>
        <dbReference type="EMBL" id="RSH79360.1"/>
    </source>
</evidence>
<protein>
    <recommendedName>
        <fullName evidence="3">Complex I intermediate-associated protein 84, mitochondrial</fullName>
    </recommendedName>
</protein>
<sequence>MPFRARLHPLSLVRRQAAAQRFVLHTARASAPPLATPQASSFAGPGPNTLQCRAYNTTAAAQLSFADFFSGRKSQKAAQEGDAAVDKFMALVGRRSSQDLTRSYTALVAQINSGGCRRLTADELDRVLRFLSDGHPSSFTVTFLQALFDDMERLHHVEAEPRHYRSLISGLARNDNGPRALEIARSLHDSVGVVTEQEWSDILRATLRRPNSAKDSKAIDEVLTAAKLAGANSERLYSTVLTMPTARELSSKAAAKEAAKLYARMDKDGVAPGPWCEARLVDAQLGASVASSVKATVDSWRAADNVDDAELQQFREEVTLRLEMARKDRAAMEALLHEGVPHARPSEVSKAFTFAVQDRLNGVYTTETVVDAIEEVATATGKQFSTEAWTLLISTVDELGHYDVAYDLYELARARMSTLDDRLAKQIIRSLCNKYDEPRLDEAMSMYHHLVDSNPNINIAILRKIYEMLFSSCAKHASADYSDRNTAGYVASLATKSAILIADDALRRGIQISKTSAGRLIDIMTGAKDHPEAFDVYRRISYVLDPPLDGNQIDQVAAAFIKLRWAGSVVPNPEYVKAFIDDMSWTGVAGARSLLMALLNTYAYLAKEWWPSMDENADRRFAIDALLHATRDVHHLIMLDSAVPMEIPLLTALMDALSSCGAFGEAFEVWREIVIQCNKRLRDGPKISEQLMAPAISVALDSAGWGHDPAAAHKIWSWASRHNLLSHKNWETWTECLCRLGLFEEALNVVTNQMGHNGNPPATAGSVMVIMKFVTRDRHRHLMPHVGRQLREKCPQLYDQVKSSIIIDEF</sequence>
<evidence type="ECO:0000313" key="2">
    <source>
        <dbReference type="Proteomes" id="UP000279236"/>
    </source>
</evidence>
<dbReference type="Proteomes" id="UP000279236">
    <property type="component" value="Unassembled WGS sequence"/>
</dbReference>
<dbReference type="GO" id="GO:0003729">
    <property type="term" value="F:mRNA binding"/>
    <property type="evidence" value="ECO:0007669"/>
    <property type="project" value="TreeGrafter"/>
</dbReference>
<keyword evidence="2" id="KW-1185">Reference proteome</keyword>
<comment type="caution">
    <text evidence="1">The sequence shown here is derived from an EMBL/GenBank/DDBJ whole genome shotgun (WGS) entry which is preliminary data.</text>
</comment>
<dbReference type="PANTHER" id="PTHR47938">
    <property type="entry name" value="RESPIRATORY COMPLEX I CHAPERONE (CIA84), PUTATIVE (AFU_ORTHOLOGUE AFUA_2G06020)-RELATED"/>
    <property type="match status" value="1"/>
</dbReference>
<dbReference type="Pfam" id="PF01535">
    <property type="entry name" value="PPR"/>
    <property type="match status" value="1"/>
</dbReference>
<dbReference type="AlphaFoldDB" id="A0A427XKG5"/>
<reference evidence="1 2" key="1">
    <citation type="submission" date="2018-11" db="EMBL/GenBank/DDBJ databases">
        <title>Genome sequence of Apiotrichum porosum DSM 27194.</title>
        <authorList>
            <person name="Aliyu H."/>
            <person name="Gorte O."/>
            <person name="Ochsenreither K."/>
        </authorList>
    </citation>
    <scope>NUCLEOTIDE SEQUENCE [LARGE SCALE GENOMIC DNA]</scope>
    <source>
        <strain evidence="1 2">DSM 27194</strain>
    </source>
</reference>
<dbReference type="STRING" id="105984.A0A427XKG5"/>
<proteinExistence type="predicted"/>
<dbReference type="Gene3D" id="1.25.40.10">
    <property type="entry name" value="Tetratricopeptide repeat domain"/>
    <property type="match status" value="1"/>
</dbReference>
<dbReference type="OrthoDB" id="185373at2759"/>
<dbReference type="PANTHER" id="PTHR47938:SF35">
    <property type="entry name" value="PENTATRICOPEPTIDE REPEAT-CONTAINING PROTEIN 4, MITOCHONDRIAL-RELATED"/>
    <property type="match status" value="1"/>
</dbReference>
<gene>
    <name evidence="1" type="ORF">EHS24_001402</name>
</gene>
<dbReference type="InterPro" id="IPR002885">
    <property type="entry name" value="PPR_rpt"/>
</dbReference>
<dbReference type="EMBL" id="RSCE01000010">
    <property type="protein sequence ID" value="RSH79360.1"/>
    <property type="molecule type" value="Genomic_DNA"/>
</dbReference>
<name>A0A427XKG5_9TREE</name>
<dbReference type="InterPro" id="IPR011990">
    <property type="entry name" value="TPR-like_helical_dom_sf"/>
</dbReference>
<dbReference type="GeneID" id="39585945"/>
<dbReference type="RefSeq" id="XP_028474507.1">
    <property type="nucleotide sequence ID" value="XM_028617200.1"/>
</dbReference>
<evidence type="ECO:0008006" key="3">
    <source>
        <dbReference type="Google" id="ProtNLM"/>
    </source>
</evidence>
<accession>A0A427XKG5</accession>